<dbReference type="Gene3D" id="2.130.10.10">
    <property type="entry name" value="YVTN repeat-like/Quinoprotein amine dehydrogenase"/>
    <property type="match status" value="1"/>
</dbReference>
<dbReference type="PANTHER" id="PTHR14885">
    <property type="entry name" value="CILIA- AND FLAGELLA-ASSOCIATED PROTEIN 43-RELATED"/>
    <property type="match status" value="1"/>
</dbReference>
<dbReference type="OrthoDB" id="535167at2759"/>
<dbReference type="GO" id="GO:0003341">
    <property type="term" value="P:cilium movement"/>
    <property type="evidence" value="ECO:0007669"/>
    <property type="project" value="UniProtKB-ARBA"/>
</dbReference>
<accession>A0A3P6SR73</accession>
<sequence>MFDPMDYRDFRAGLQLCQAPLNSRVPSLLSFSPINADIIVGVSTRQLYVWKLERCDKLSYVKCARTRLPHEDAPLGLYVEPESHLNPDLIGPDETPAVHKIPPDTVAGKNQSLCGRRALLQVDPDTIAMGVAYNPTLPASGLAEYADTINNDPPRSGFSEFDLESMVYTTDGLVTGGRGGELHLLNLQPDQETDSSTVVGLVAPNRQTATLLPPGSSFVTLLGHLMHAHLDTLDEYMDVIDPFPITHIAMSPTFNKMLVVRDNGGLYIYKMLRMDGVLQQVALQKSVMGCHNPFVGVGIVNVKNEVFCVSADTEGNICLWNIESGVKVGEIVFEVRALCMRALPGIPVVLVGLNSGHVQFVDFSTPDSPRLLRSIRFYKKPVRGIFTDQHGDIIVITAKDEKIFLVSGDPGRNFEPLGFLDPEAHRLAKSHELRGDRLRLITLTVMLPLSGAFLNVIEPQEKGKAATKDEDTLSLGGLGLPVPSEETEGNEEPSDKDSTASAPLVVTLYSLDQVSHEIAVINLTQLVAEHGVNELQSLHMHQCSGAGVIEAAITPDMEMLVSGGSDGLLCAIPLANNLPKVPSDVVEALALNSKGKLKALQDFQAYVPVDQSANAYTGSRDDREDTQLNFNQNAGEDSASKSRSKNTPAGKTRGGSRQQPKKSIISFEAFIPKDLEETNEESEAQDPTWLEEEMFKQQREDVKTLTSTKEQIIEDMAHMNDNLTDLQRVETTEFELDTEEHNAILDETNLILKNKRKEIMCNDLIKRFTHDVIKKQCWDSHQVKGRSLLAYDFPIRVDNYPLYEMRPEQTKLLKQAQIRRRVEINLSSFRQKIAEAQSLVRKESTRDSEASSEDADEEEQAPEEKNLVQAGGTAEKFGVRTDLLYGQLEIFTTDQKLTQIILIKVRISVVGMSGLIQN</sequence>
<evidence type="ECO:0000256" key="8">
    <source>
        <dbReference type="ARBA" id="ARBA00023605"/>
    </source>
</evidence>
<dbReference type="GO" id="GO:0005930">
    <property type="term" value="C:axoneme"/>
    <property type="evidence" value="ECO:0007669"/>
    <property type="project" value="UniProtKB-SubCell"/>
</dbReference>
<feature type="region of interest" description="Disordered" evidence="10">
    <location>
        <begin position="840"/>
        <end position="869"/>
    </location>
</feature>
<keyword evidence="12" id="KW-1185">Reference proteome</keyword>
<organism evidence="11 12">
    <name type="scientific">Dibothriocephalus latus</name>
    <name type="common">Fish tapeworm</name>
    <name type="synonym">Diphyllobothrium latum</name>
    <dbReference type="NCBI Taxonomy" id="60516"/>
    <lineage>
        <taxon>Eukaryota</taxon>
        <taxon>Metazoa</taxon>
        <taxon>Spiralia</taxon>
        <taxon>Lophotrochozoa</taxon>
        <taxon>Platyhelminthes</taxon>
        <taxon>Cestoda</taxon>
        <taxon>Eucestoda</taxon>
        <taxon>Diphyllobothriidea</taxon>
        <taxon>Diphyllobothriidae</taxon>
        <taxon>Dibothriocephalus</taxon>
    </lineage>
</organism>
<evidence type="ECO:0000256" key="3">
    <source>
        <dbReference type="ARBA" id="ARBA00022574"/>
    </source>
</evidence>
<evidence type="ECO:0000256" key="7">
    <source>
        <dbReference type="ARBA" id="ARBA00023273"/>
    </source>
</evidence>
<keyword evidence="2" id="KW-0963">Cytoplasm</keyword>
<dbReference type="Pfam" id="PF25828">
    <property type="entry name" value="CC_Cfap43"/>
    <property type="match status" value="1"/>
</dbReference>
<dbReference type="GO" id="GO:0060271">
    <property type="term" value="P:cilium assembly"/>
    <property type="evidence" value="ECO:0007669"/>
    <property type="project" value="TreeGrafter"/>
</dbReference>
<dbReference type="InterPro" id="IPR015943">
    <property type="entry name" value="WD40/YVTN_repeat-like_dom_sf"/>
</dbReference>
<evidence type="ECO:0000256" key="6">
    <source>
        <dbReference type="ARBA" id="ARBA00023212"/>
    </source>
</evidence>
<evidence type="ECO:0000256" key="1">
    <source>
        <dbReference type="ARBA" id="ARBA00004430"/>
    </source>
</evidence>
<gene>
    <name evidence="11" type="ORF">DILT_LOCUS2222</name>
</gene>
<protein>
    <recommendedName>
        <fullName evidence="9">Cilia- and flagella-associated protein 43</fullName>
    </recommendedName>
</protein>
<comment type="subcellular location">
    <subcellularLocation>
        <location evidence="1">Cytoplasm</location>
        <location evidence="1">Cytoskeleton</location>
        <location evidence="1">Cilium axoneme</location>
    </subcellularLocation>
</comment>
<keyword evidence="3" id="KW-0853">WD repeat</keyword>
<feature type="compositionally biased region" description="Basic and acidic residues" evidence="10">
    <location>
        <begin position="840"/>
        <end position="849"/>
    </location>
</feature>
<dbReference type="Proteomes" id="UP000281553">
    <property type="component" value="Unassembled WGS sequence"/>
</dbReference>
<name>A0A3P6SR73_DIBLA</name>
<evidence type="ECO:0000313" key="11">
    <source>
        <dbReference type="EMBL" id="VDK70115.1"/>
    </source>
</evidence>
<evidence type="ECO:0000256" key="2">
    <source>
        <dbReference type="ARBA" id="ARBA00022490"/>
    </source>
</evidence>
<evidence type="ECO:0000256" key="5">
    <source>
        <dbReference type="ARBA" id="ARBA00023054"/>
    </source>
</evidence>
<evidence type="ECO:0000313" key="12">
    <source>
        <dbReference type="Proteomes" id="UP000281553"/>
    </source>
</evidence>
<evidence type="ECO:0000256" key="4">
    <source>
        <dbReference type="ARBA" id="ARBA00022737"/>
    </source>
</evidence>
<feature type="region of interest" description="Disordered" evidence="10">
    <location>
        <begin position="464"/>
        <end position="499"/>
    </location>
</feature>
<keyword evidence="4" id="KW-0677">Repeat</keyword>
<proteinExistence type="inferred from homology"/>
<comment type="similarity">
    <text evidence="8">Belongs to the CFAP43 family.</text>
</comment>
<feature type="compositionally biased region" description="Acidic residues" evidence="10">
    <location>
        <begin position="850"/>
        <end position="861"/>
    </location>
</feature>
<keyword evidence="7" id="KW-0966">Cell projection</keyword>
<reference evidence="11 12" key="1">
    <citation type="submission" date="2018-11" db="EMBL/GenBank/DDBJ databases">
        <authorList>
            <consortium name="Pathogen Informatics"/>
        </authorList>
    </citation>
    <scope>NUCLEOTIDE SEQUENCE [LARGE SCALE GENOMIC DNA]</scope>
</reference>
<evidence type="ECO:0000256" key="9">
    <source>
        <dbReference type="ARBA" id="ARBA00023662"/>
    </source>
</evidence>
<keyword evidence="6" id="KW-0206">Cytoskeleton</keyword>
<dbReference type="AlphaFoldDB" id="A0A3P6SR73"/>
<dbReference type="EMBL" id="UYRU01041820">
    <property type="protein sequence ID" value="VDK70115.1"/>
    <property type="molecule type" value="Genomic_DNA"/>
</dbReference>
<keyword evidence="5" id="KW-0175">Coiled coil</keyword>
<dbReference type="InterPro" id="IPR036322">
    <property type="entry name" value="WD40_repeat_dom_sf"/>
</dbReference>
<evidence type="ECO:0000256" key="10">
    <source>
        <dbReference type="SAM" id="MobiDB-lite"/>
    </source>
</evidence>
<feature type="region of interest" description="Disordered" evidence="10">
    <location>
        <begin position="632"/>
        <end position="663"/>
    </location>
</feature>
<dbReference type="SUPFAM" id="SSF50978">
    <property type="entry name" value="WD40 repeat-like"/>
    <property type="match status" value="1"/>
</dbReference>
<dbReference type="PANTHER" id="PTHR14885:SF1">
    <property type="entry name" value="CILIA- AND FLAGELLA-ASSOCIATED PROTEIN 43"/>
    <property type="match status" value="1"/>
</dbReference>